<dbReference type="Gene3D" id="1.10.10.10">
    <property type="entry name" value="Winged helix-like DNA-binding domain superfamily/Winged helix DNA-binding domain"/>
    <property type="match status" value="1"/>
</dbReference>
<sequence>MMNEGRPFDEAGEPRAAEHTGVLLGRIRAGDARAREALFARYLPILRRWAHQRLPRRARDLSDTDDLVQVTLVRAFRRIETFEHRGEGAFLAYLRHILVNVIRDELRRADVRPVREGLDDSLPSRTPSPVEEVMGRERLERFERALETLSPEHREAVILRIEFGFSHQQVAEAIGKPTANAARMTVSRALLELARTMNA</sequence>
<keyword evidence="3" id="KW-0731">Sigma factor</keyword>
<keyword evidence="4" id="KW-0238">DNA-binding</keyword>
<dbReference type="PANTHER" id="PTHR43133">
    <property type="entry name" value="RNA POLYMERASE ECF-TYPE SIGMA FACTO"/>
    <property type="match status" value="1"/>
</dbReference>
<dbReference type="InterPro" id="IPR036388">
    <property type="entry name" value="WH-like_DNA-bd_sf"/>
</dbReference>
<dbReference type="Proteomes" id="UP000580839">
    <property type="component" value="Unassembled WGS sequence"/>
</dbReference>
<dbReference type="InterPro" id="IPR013325">
    <property type="entry name" value="RNA_pol_sigma_r2"/>
</dbReference>
<dbReference type="InterPro" id="IPR039425">
    <property type="entry name" value="RNA_pol_sigma-70-like"/>
</dbReference>
<dbReference type="GO" id="GO:0006352">
    <property type="term" value="P:DNA-templated transcription initiation"/>
    <property type="evidence" value="ECO:0007669"/>
    <property type="project" value="InterPro"/>
</dbReference>
<evidence type="ECO:0000256" key="5">
    <source>
        <dbReference type="ARBA" id="ARBA00023163"/>
    </source>
</evidence>
<dbReference type="NCBIfam" id="TIGR02937">
    <property type="entry name" value="sigma70-ECF"/>
    <property type="match status" value="1"/>
</dbReference>
<dbReference type="GO" id="GO:0003677">
    <property type="term" value="F:DNA binding"/>
    <property type="evidence" value="ECO:0007669"/>
    <property type="project" value="UniProtKB-KW"/>
</dbReference>
<evidence type="ECO:0000256" key="2">
    <source>
        <dbReference type="ARBA" id="ARBA00023015"/>
    </source>
</evidence>
<proteinExistence type="inferred from homology"/>
<evidence type="ECO:0000256" key="3">
    <source>
        <dbReference type="ARBA" id="ARBA00023082"/>
    </source>
</evidence>
<organism evidence="8 9">
    <name type="scientific">Eiseniibacteriota bacterium</name>
    <dbReference type="NCBI Taxonomy" id="2212470"/>
    <lineage>
        <taxon>Bacteria</taxon>
        <taxon>Candidatus Eiseniibacteriota</taxon>
    </lineage>
</organism>
<dbReference type="Gene3D" id="1.10.1740.10">
    <property type="match status" value="1"/>
</dbReference>
<dbReference type="InterPro" id="IPR013249">
    <property type="entry name" value="RNA_pol_sigma70_r4_t2"/>
</dbReference>
<name>A0A849SL12_UNCEI</name>
<evidence type="ECO:0000313" key="9">
    <source>
        <dbReference type="Proteomes" id="UP000580839"/>
    </source>
</evidence>
<dbReference type="GO" id="GO:0016987">
    <property type="term" value="F:sigma factor activity"/>
    <property type="evidence" value="ECO:0007669"/>
    <property type="project" value="UniProtKB-KW"/>
</dbReference>
<dbReference type="AlphaFoldDB" id="A0A849SL12"/>
<dbReference type="Pfam" id="PF04542">
    <property type="entry name" value="Sigma70_r2"/>
    <property type="match status" value="1"/>
</dbReference>
<protein>
    <submittedName>
        <fullName evidence="8">Sigma-70 family RNA polymerase sigma factor</fullName>
    </submittedName>
</protein>
<evidence type="ECO:0000259" key="6">
    <source>
        <dbReference type="Pfam" id="PF04542"/>
    </source>
</evidence>
<dbReference type="InterPro" id="IPR013324">
    <property type="entry name" value="RNA_pol_sigma_r3/r4-like"/>
</dbReference>
<dbReference type="EMBL" id="JABFRW010000174">
    <property type="protein sequence ID" value="NOT35121.1"/>
    <property type="molecule type" value="Genomic_DNA"/>
</dbReference>
<evidence type="ECO:0000256" key="4">
    <source>
        <dbReference type="ARBA" id="ARBA00023125"/>
    </source>
</evidence>
<gene>
    <name evidence="8" type="ORF">HOP12_13315</name>
</gene>
<keyword evidence="5" id="KW-0804">Transcription</keyword>
<dbReference type="InterPro" id="IPR007627">
    <property type="entry name" value="RNA_pol_sigma70_r2"/>
</dbReference>
<reference evidence="8 9" key="1">
    <citation type="submission" date="2020-04" db="EMBL/GenBank/DDBJ databases">
        <title>Metagenomic profiling of ammonia- and methane-oxidizing microorganisms in a Dutch drinking water treatment plant.</title>
        <authorList>
            <person name="Poghosyan L."/>
            <person name="Leucker S."/>
        </authorList>
    </citation>
    <scope>NUCLEOTIDE SEQUENCE [LARGE SCALE GENOMIC DNA]</scope>
    <source>
        <strain evidence="8">S-RSF-IL-03</strain>
    </source>
</reference>
<dbReference type="PANTHER" id="PTHR43133:SF8">
    <property type="entry name" value="RNA POLYMERASE SIGMA FACTOR HI_1459-RELATED"/>
    <property type="match status" value="1"/>
</dbReference>
<feature type="domain" description="RNA polymerase sigma factor 70 region 4 type 2" evidence="7">
    <location>
        <begin position="140"/>
        <end position="191"/>
    </location>
</feature>
<evidence type="ECO:0000313" key="8">
    <source>
        <dbReference type="EMBL" id="NOT35121.1"/>
    </source>
</evidence>
<dbReference type="SUPFAM" id="SSF88946">
    <property type="entry name" value="Sigma2 domain of RNA polymerase sigma factors"/>
    <property type="match status" value="1"/>
</dbReference>
<dbReference type="Pfam" id="PF08281">
    <property type="entry name" value="Sigma70_r4_2"/>
    <property type="match status" value="1"/>
</dbReference>
<evidence type="ECO:0000259" key="7">
    <source>
        <dbReference type="Pfam" id="PF08281"/>
    </source>
</evidence>
<evidence type="ECO:0000256" key="1">
    <source>
        <dbReference type="ARBA" id="ARBA00010641"/>
    </source>
</evidence>
<comment type="similarity">
    <text evidence="1">Belongs to the sigma-70 factor family. ECF subfamily.</text>
</comment>
<comment type="caution">
    <text evidence="8">The sequence shown here is derived from an EMBL/GenBank/DDBJ whole genome shotgun (WGS) entry which is preliminary data.</text>
</comment>
<keyword evidence="2" id="KW-0805">Transcription regulation</keyword>
<accession>A0A849SL12</accession>
<dbReference type="InterPro" id="IPR014284">
    <property type="entry name" value="RNA_pol_sigma-70_dom"/>
</dbReference>
<dbReference type="SUPFAM" id="SSF88659">
    <property type="entry name" value="Sigma3 and sigma4 domains of RNA polymerase sigma factors"/>
    <property type="match status" value="1"/>
</dbReference>
<feature type="domain" description="RNA polymerase sigma-70 region 2" evidence="6">
    <location>
        <begin position="38"/>
        <end position="110"/>
    </location>
</feature>